<name>A0A7J9DB41_9ROSI</name>
<evidence type="ECO:0000313" key="1">
    <source>
        <dbReference type="EMBL" id="MBA0757976.1"/>
    </source>
</evidence>
<evidence type="ECO:0000313" key="2">
    <source>
        <dbReference type="Proteomes" id="UP000593568"/>
    </source>
</evidence>
<evidence type="ECO:0008006" key="3">
    <source>
        <dbReference type="Google" id="ProtNLM"/>
    </source>
</evidence>
<accession>A0A7J9DB41</accession>
<dbReference type="AlphaFoldDB" id="A0A7J9DB41"/>
<dbReference type="EMBL" id="JABEZW010000001">
    <property type="protein sequence ID" value="MBA0757976.1"/>
    <property type="molecule type" value="Genomic_DNA"/>
</dbReference>
<reference evidence="1 2" key="1">
    <citation type="journal article" date="2019" name="Genome Biol. Evol.">
        <title>Insights into the evolution of the New World diploid cottons (Gossypium, subgenus Houzingenia) based on genome sequencing.</title>
        <authorList>
            <person name="Grover C.E."/>
            <person name="Arick M.A. 2nd"/>
            <person name="Thrash A."/>
            <person name="Conover J.L."/>
            <person name="Sanders W.S."/>
            <person name="Peterson D.G."/>
            <person name="Frelichowski J.E."/>
            <person name="Scheffler J.A."/>
            <person name="Scheffler B.E."/>
            <person name="Wendel J.F."/>
        </authorList>
    </citation>
    <scope>NUCLEOTIDE SEQUENCE [LARGE SCALE GENOMIC DNA]</scope>
    <source>
        <strain evidence="1">8</strain>
        <tissue evidence="1">Leaf</tissue>
    </source>
</reference>
<dbReference type="Proteomes" id="UP000593568">
    <property type="component" value="Unassembled WGS sequence"/>
</dbReference>
<proteinExistence type="predicted"/>
<sequence>MNGVESLSGDRIGKGEDSIIDRNTKKVQFKDGGDGSLANMVVDSASVSRVSWKDKLLGGSVSNSLGGATNLDLVFEDGDILRSNINGIPAIDFSDRINKILVKEMESIVVVKLLGCNIGYGVLHNRITSLWKPIQSFRLMDVANGYYLVRFQSRVDYYVALT</sequence>
<gene>
    <name evidence="1" type="ORF">Gotri_021018</name>
</gene>
<comment type="caution">
    <text evidence="1">The sequence shown here is derived from an EMBL/GenBank/DDBJ whole genome shotgun (WGS) entry which is preliminary data.</text>
</comment>
<keyword evidence="2" id="KW-1185">Reference proteome</keyword>
<organism evidence="1 2">
    <name type="scientific">Gossypium trilobum</name>
    <dbReference type="NCBI Taxonomy" id="34281"/>
    <lineage>
        <taxon>Eukaryota</taxon>
        <taxon>Viridiplantae</taxon>
        <taxon>Streptophyta</taxon>
        <taxon>Embryophyta</taxon>
        <taxon>Tracheophyta</taxon>
        <taxon>Spermatophyta</taxon>
        <taxon>Magnoliopsida</taxon>
        <taxon>eudicotyledons</taxon>
        <taxon>Gunneridae</taxon>
        <taxon>Pentapetalae</taxon>
        <taxon>rosids</taxon>
        <taxon>malvids</taxon>
        <taxon>Malvales</taxon>
        <taxon>Malvaceae</taxon>
        <taxon>Malvoideae</taxon>
        <taxon>Gossypium</taxon>
    </lineage>
</organism>
<protein>
    <recommendedName>
        <fullName evidence="3">DUF4283 domain-containing protein</fullName>
    </recommendedName>
</protein>